<keyword evidence="6 9" id="KW-1133">Transmembrane helix</keyword>
<feature type="transmembrane region" description="Helical" evidence="9">
    <location>
        <begin position="443"/>
        <end position="462"/>
    </location>
</feature>
<dbReference type="PANTHER" id="PTHR30047">
    <property type="entry name" value="HIGH-AFFINITY CHOLINE TRANSPORT PROTEIN-RELATED"/>
    <property type="match status" value="1"/>
</dbReference>
<dbReference type="Pfam" id="PF02028">
    <property type="entry name" value="BCCT"/>
    <property type="match status" value="1"/>
</dbReference>
<dbReference type="PANTHER" id="PTHR30047:SF7">
    <property type="entry name" value="HIGH-AFFINITY CHOLINE TRANSPORT PROTEIN"/>
    <property type="match status" value="1"/>
</dbReference>
<evidence type="ECO:0000256" key="8">
    <source>
        <dbReference type="SAM" id="Coils"/>
    </source>
</evidence>
<feature type="transmembrane region" description="Helical" evidence="9">
    <location>
        <begin position="468"/>
        <end position="488"/>
    </location>
</feature>
<evidence type="ECO:0000256" key="3">
    <source>
        <dbReference type="ARBA" id="ARBA00022448"/>
    </source>
</evidence>
<dbReference type="OrthoDB" id="9775735at2"/>
<evidence type="ECO:0000256" key="2">
    <source>
        <dbReference type="ARBA" id="ARBA00005658"/>
    </source>
</evidence>
<accession>A0A5C6RJQ0</accession>
<comment type="subcellular location">
    <subcellularLocation>
        <location evidence="1">Cell membrane</location>
        <topology evidence="1">Multi-pass membrane protein</topology>
    </subcellularLocation>
</comment>
<evidence type="ECO:0000256" key="4">
    <source>
        <dbReference type="ARBA" id="ARBA00022475"/>
    </source>
</evidence>
<feature type="coiled-coil region" evidence="8">
    <location>
        <begin position="488"/>
        <end position="520"/>
    </location>
</feature>
<evidence type="ECO:0000256" key="5">
    <source>
        <dbReference type="ARBA" id="ARBA00022692"/>
    </source>
</evidence>
<feature type="transmembrane region" description="Helical" evidence="9">
    <location>
        <begin position="89"/>
        <end position="110"/>
    </location>
</feature>
<dbReference type="NCBIfam" id="TIGR00842">
    <property type="entry name" value="bcct"/>
    <property type="match status" value="1"/>
</dbReference>
<dbReference type="EMBL" id="VOOR01000035">
    <property type="protein sequence ID" value="TXB62174.1"/>
    <property type="molecule type" value="Genomic_DNA"/>
</dbReference>
<dbReference type="AlphaFoldDB" id="A0A5C6RJQ0"/>
<feature type="transmembrane region" description="Helical" evidence="9">
    <location>
        <begin position="315"/>
        <end position="333"/>
    </location>
</feature>
<evidence type="ECO:0000256" key="6">
    <source>
        <dbReference type="ARBA" id="ARBA00022989"/>
    </source>
</evidence>
<dbReference type="GO" id="GO:0005886">
    <property type="term" value="C:plasma membrane"/>
    <property type="evidence" value="ECO:0007669"/>
    <property type="project" value="UniProtKB-SubCell"/>
</dbReference>
<feature type="transmembrane region" description="Helical" evidence="9">
    <location>
        <begin position="143"/>
        <end position="162"/>
    </location>
</feature>
<organism evidence="10 11">
    <name type="scientific">Phaeodactylibacter luteus</name>
    <dbReference type="NCBI Taxonomy" id="1564516"/>
    <lineage>
        <taxon>Bacteria</taxon>
        <taxon>Pseudomonadati</taxon>
        <taxon>Bacteroidota</taxon>
        <taxon>Saprospiria</taxon>
        <taxon>Saprospirales</taxon>
        <taxon>Haliscomenobacteraceae</taxon>
        <taxon>Phaeodactylibacter</taxon>
    </lineage>
</organism>
<comment type="caution">
    <text evidence="10">The sequence shown here is derived from an EMBL/GenBank/DDBJ whole genome shotgun (WGS) entry which is preliminary data.</text>
</comment>
<reference evidence="10 11" key="1">
    <citation type="submission" date="2019-08" db="EMBL/GenBank/DDBJ databases">
        <title>Genome of Phaeodactylibacter luteus.</title>
        <authorList>
            <person name="Bowman J.P."/>
        </authorList>
    </citation>
    <scope>NUCLEOTIDE SEQUENCE [LARGE SCALE GENOMIC DNA]</scope>
    <source>
        <strain evidence="10 11">KCTC 42180</strain>
    </source>
</reference>
<feature type="transmembrane region" description="Helical" evidence="9">
    <location>
        <begin position="397"/>
        <end position="416"/>
    </location>
</feature>
<keyword evidence="7 9" id="KW-0472">Membrane</keyword>
<keyword evidence="8" id="KW-0175">Coiled coil</keyword>
<protein>
    <submittedName>
        <fullName evidence="10">BCCT family transporter</fullName>
    </submittedName>
</protein>
<gene>
    <name evidence="10" type="ORF">FRY97_15435</name>
</gene>
<dbReference type="Proteomes" id="UP000321580">
    <property type="component" value="Unassembled WGS sequence"/>
</dbReference>
<evidence type="ECO:0000313" key="11">
    <source>
        <dbReference type="Proteomes" id="UP000321580"/>
    </source>
</evidence>
<keyword evidence="5 9" id="KW-0812">Transmembrane</keyword>
<evidence type="ECO:0000256" key="9">
    <source>
        <dbReference type="SAM" id="Phobius"/>
    </source>
</evidence>
<keyword evidence="3" id="KW-0813">Transport</keyword>
<feature type="transmembrane region" description="Helical" evidence="9">
    <location>
        <begin position="50"/>
        <end position="69"/>
    </location>
</feature>
<feature type="transmembrane region" description="Helical" evidence="9">
    <location>
        <begin position="183"/>
        <end position="206"/>
    </location>
</feature>
<comment type="similarity">
    <text evidence="2">Belongs to the BCCT transporter (TC 2.A.15) family.</text>
</comment>
<keyword evidence="11" id="KW-1185">Reference proteome</keyword>
<feature type="transmembrane region" description="Helical" evidence="9">
    <location>
        <begin position="345"/>
        <end position="370"/>
    </location>
</feature>
<dbReference type="GO" id="GO:0022857">
    <property type="term" value="F:transmembrane transporter activity"/>
    <property type="evidence" value="ECO:0007669"/>
    <property type="project" value="InterPro"/>
</dbReference>
<name>A0A5C6RJQ0_9BACT</name>
<keyword evidence="4" id="KW-1003">Cell membrane</keyword>
<evidence type="ECO:0000256" key="7">
    <source>
        <dbReference type="ARBA" id="ARBA00023136"/>
    </source>
</evidence>
<dbReference type="InterPro" id="IPR000060">
    <property type="entry name" value="BCCT_transptr"/>
</dbReference>
<dbReference type="RefSeq" id="WP_147168459.1">
    <property type="nucleotide sequence ID" value="NZ_VOOR01000035.1"/>
</dbReference>
<feature type="transmembrane region" description="Helical" evidence="9">
    <location>
        <begin position="226"/>
        <end position="248"/>
    </location>
</feature>
<proteinExistence type="inferred from homology"/>
<sequence length="534" mass="58298">MKNKYFDIHAPVFYPSAVIILLFIGLTLAIGKPMEEVFSRTTDGITTNAGWLLVMAVNIFLAFSLYFAFSKMGRIRLGGPNAKPDFSTFAWFAMLFSAGMGIGLLFFSVAEPIMHYSNPPRGATDPVVAAQDAMKFTFLHYGLHAWAIYAIVGMSLAFFTFNKKLPLTLRSVFYPLLGDRIHGTLGNIIDVVAVVATLFGLATSLGFGVQQVSAGLAHLFGTPDTITVQVLLIAGITGMATISVVLGLDKGVRVLSELNMRLGLVFLIAMLILGPTVFLLDSFMQNTGAYMQELISLGAWTETYAQTNWQNDWSAFYWAWWISWSPFVGMFIARVSKGRTVREFFLGVLLVPSLLTFLWMSVFGGSALYLELNGVGNISEAVNDNIATALFVLLEEYPLGFITSIAGILLVTSFFVTSSDSGSLVIDSITSGGKLDAPVGQRIFWALSEGAVAATLLLGGGLKALQTAAISTGLPFTLLLLIMCYSLYKALTEEYEELMAQKEKKERESYRKVLEGLIQKRQQRAGSSAGQKKE</sequence>
<evidence type="ECO:0000256" key="1">
    <source>
        <dbReference type="ARBA" id="ARBA00004651"/>
    </source>
</evidence>
<feature type="transmembrane region" description="Helical" evidence="9">
    <location>
        <begin position="12"/>
        <end position="30"/>
    </location>
</feature>
<evidence type="ECO:0000313" key="10">
    <source>
        <dbReference type="EMBL" id="TXB62174.1"/>
    </source>
</evidence>
<feature type="transmembrane region" description="Helical" evidence="9">
    <location>
        <begin position="260"/>
        <end position="280"/>
    </location>
</feature>